<dbReference type="Gene3D" id="2.60.120.200">
    <property type="match status" value="1"/>
</dbReference>
<dbReference type="Gene3D" id="2.120.10.10">
    <property type="match status" value="1"/>
</dbReference>
<dbReference type="Pfam" id="PF13385">
    <property type="entry name" value="Laminin_G_3"/>
    <property type="match status" value="1"/>
</dbReference>
<dbReference type="EMBL" id="JBHSJG010000005">
    <property type="protein sequence ID" value="MFC4986473.1"/>
    <property type="molecule type" value="Genomic_DNA"/>
</dbReference>
<evidence type="ECO:0000259" key="4">
    <source>
        <dbReference type="SMART" id="SM00560"/>
    </source>
</evidence>
<gene>
    <name evidence="5" type="ORF">ACFPFO_01515</name>
</gene>
<dbReference type="InterPro" id="IPR006558">
    <property type="entry name" value="LamG-like"/>
</dbReference>
<protein>
    <submittedName>
        <fullName evidence="5">BNR-4 repeat-containing protein</fullName>
    </submittedName>
</protein>
<name>A0ABD5Q9X4_9EURY</name>
<evidence type="ECO:0000256" key="3">
    <source>
        <dbReference type="SAM" id="MobiDB-lite"/>
    </source>
</evidence>
<organism evidence="5 6">
    <name type="scientific">Saliphagus infecundisoli</name>
    <dbReference type="NCBI Taxonomy" id="1849069"/>
    <lineage>
        <taxon>Archaea</taxon>
        <taxon>Methanobacteriati</taxon>
        <taxon>Methanobacteriota</taxon>
        <taxon>Stenosarchaea group</taxon>
        <taxon>Halobacteria</taxon>
        <taxon>Halobacteriales</taxon>
        <taxon>Natrialbaceae</taxon>
        <taxon>Saliphagus</taxon>
    </lineage>
</organism>
<dbReference type="InterPro" id="IPR036278">
    <property type="entry name" value="Sialidase_sf"/>
</dbReference>
<feature type="compositionally biased region" description="Basic and acidic residues" evidence="3">
    <location>
        <begin position="1"/>
        <end position="17"/>
    </location>
</feature>
<dbReference type="Proteomes" id="UP001595925">
    <property type="component" value="Unassembled WGS sequence"/>
</dbReference>
<evidence type="ECO:0000313" key="5">
    <source>
        <dbReference type="EMBL" id="MFC4986473.1"/>
    </source>
</evidence>
<evidence type="ECO:0000256" key="2">
    <source>
        <dbReference type="ARBA" id="ARBA00023157"/>
    </source>
</evidence>
<accession>A0ABD5Q9X4</accession>
<dbReference type="CDD" id="cd15482">
    <property type="entry name" value="Sialidase_non-viral"/>
    <property type="match status" value="1"/>
</dbReference>
<dbReference type="RefSeq" id="WP_224827959.1">
    <property type="nucleotide sequence ID" value="NZ_JAIVEF010000003.1"/>
</dbReference>
<feature type="domain" description="LamG-like jellyroll fold" evidence="4">
    <location>
        <begin position="471"/>
        <end position="596"/>
    </location>
</feature>
<keyword evidence="6" id="KW-1185">Reference proteome</keyword>
<dbReference type="AlphaFoldDB" id="A0ABD5Q9X4"/>
<dbReference type="SMART" id="SM00560">
    <property type="entry name" value="LamGL"/>
    <property type="match status" value="1"/>
</dbReference>
<comment type="caution">
    <text evidence="5">The sequence shown here is derived from an EMBL/GenBank/DDBJ whole genome shotgun (WGS) entry which is preliminary data.</text>
</comment>
<dbReference type="SUPFAM" id="SSF50939">
    <property type="entry name" value="Sialidases"/>
    <property type="match status" value="1"/>
</dbReference>
<proteinExistence type="predicted"/>
<dbReference type="InterPro" id="IPR013320">
    <property type="entry name" value="ConA-like_dom_sf"/>
</dbReference>
<feature type="region of interest" description="Disordered" evidence="3">
    <location>
        <begin position="1"/>
        <end position="31"/>
    </location>
</feature>
<evidence type="ECO:0000313" key="6">
    <source>
        <dbReference type="Proteomes" id="UP001595925"/>
    </source>
</evidence>
<sequence length="603" mass="65998">MTGEPDRSRGLLGHWEEVSPGGIVRDRSPEGNDGNYGIDARWIWFTNPRATFHAGEREATYLAYLGGPTGRDVVVGAYDHDRESLESTVVERDFSPDDHTNPSLALRADGRLLVFWGGHNGESIRYTVSCEPESVAGFGPPRRLEGESVTYPNPIRSPDGDSLLLFYRDRIYTRDATDDEYGYMGDGNCYLRRSDDEGATWGDPTLLAVPPEGHYSLYALPARGPGAIHLFFTDAERGGDAPKWNVMYAKLCDGRLYAADDTLLGDPEEAPLEKEDLETVYDSHAPGNHHAWLWDCAVDSEGRPVVAYATFPSTLAHEYRYARWTGEEWADHPIADAGPYIARRPIELHYSGGLSIDRSNPSVVYGCVARGRNRSEGSVLTRFETDTGGRTWSSTTVGRDRPGWDLRPVVPRNASEELPVLWLAGSYDHMDTSQTVLRGLPTDRHGGPLAGDGRRGVDLGLAPYGPRTFADGLTVAASIRLEDLDSPGTVANLGSATLEVGDGRIEFGLEGPDGKRAVPWDVASEGERYHVAGTWNGDRLALAVDGEYVAETAFGGPIGGGERESWTLLKGEYLFDRGFEGRVSDVRLYRRALSAGEIRALAG</sequence>
<reference evidence="5 6" key="1">
    <citation type="journal article" date="2019" name="Int. J. Syst. Evol. Microbiol.">
        <title>The Global Catalogue of Microorganisms (GCM) 10K type strain sequencing project: providing services to taxonomists for standard genome sequencing and annotation.</title>
        <authorList>
            <consortium name="The Broad Institute Genomics Platform"/>
            <consortium name="The Broad Institute Genome Sequencing Center for Infectious Disease"/>
            <person name="Wu L."/>
            <person name="Ma J."/>
        </authorList>
    </citation>
    <scope>NUCLEOTIDE SEQUENCE [LARGE SCALE GENOMIC DNA]</scope>
    <source>
        <strain evidence="5 6">CGMCC 1.15824</strain>
    </source>
</reference>
<dbReference type="Pfam" id="PF15892">
    <property type="entry name" value="BNR_4"/>
    <property type="match status" value="1"/>
</dbReference>
<evidence type="ECO:0000256" key="1">
    <source>
        <dbReference type="ARBA" id="ARBA00022729"/>
    </source>
</evidence>
<keyword evidence="1" id="KW-0732">Signal</keyword>
<dbReference type="SUPFAM" id="SSF49899">
    <property type="entry name" value="Concanavalin A-like lectins/glucanases"/>
    <property type="match status" value="1"/>
</dbReference>
<dbReference type="SUPFAM" id="SSF110296">
    <property type="entry name" value="Oligoxyloglucan reducing end-specific cellobiohydrolase"/>
    <property type="match status" value="1"/>
</dbReference>
<keyword evidence="2" id="KW-1015">Disulfide bond</keyword>